<proteinExistence type="inferred from homology"/>
<dbReference type="GO" id="GO:0005739">
    <property type="term" value="C:mitochondrion"/>
    <property type="evidence" value="ECO:0007669"/>
    <property type="project" value="UniProtKB-SubCell"/>
</dbReference>
<sequence>MSFKSAFSKLKRIPEAQDKFNIFTSINLKAEDQLRNSYANGILSKTLVGVKDNIITKELPTTCSSKILEGYKSPFDATVVELLNNAGATIAGKTNMDEFGMGSGGIHSYFGPTYNPIFDDEKIICGGSSSGSGAAVAADVVDFALGTDTGGSVRLPAAYTSCIGFKPSYGRISRFGVISYAQSLDTVGIMAKDIGLVKKVYSVLDKHDPKDPTSLSDELRLKAASYHSQKKVLKIGIPVELLQPGMNEAMKNALNKVVEKLLAKGHELYPVSIPAVKNCLPIYYTLAPAEAASNLSRYDGVRYGYRDAESDAKDDVLFAPTRANFGREVRDRLLLGNYNLCSDGFQNNFLKAQRLRVALIDEFDGIFSFPNVLTGNKPNQEGIDLLLSSTSMNLPATVESYTKKDTNTPISSYINDIFTLPMSLAGLPCISIPVNDLKGVGIQLTAQYANDRCVLDTAEHILL</sequence>
<evidence type="ECO:0000259" key="8">
    <source>
        <dbReference type="Pfam" id="PF01425"/>
    </source>
</evidence>
<evidence type="ECO:0000313" key="10">
    <source>
        <dbReference type="Proteomes" id="UP000243052"/>
    </source>
</evidence>
<name>A0A0X8HV37_9SACH</name>
<accession>A0A0X8HV37</accession>
<dbReference type="GO" id="GO:0030956">
    <property type="term" value="C:glutamyl-tRNA(Gln) amidotransferase complex"/>
    <property type="evidence" value="ECO:0007669"/>
    <property type="project" value="UniProtKB-UniRule"/>
</dbReference>
<evidence type="ECO:0000256" key="2">
    <source>
        <dbReference type="ARBA" id="ARBA00022598"/>
    </source>
</evidence>
<dbReference type="OrthoDB" id="421993at2759"/>
<keyword evidence="4 7" id="KW-0067">ATP-binding</keyword>
<dbReference type="STRING" id="45286.A0A0X8HV37"/>
<dbReference type="GO" id="GO:0032543">
    <property type="term" value="P:mitochondrial translation"/>
    <property type="evidence" value="ECO:0007669"/>
    <property type="project" value="UniProtKB-UniRule"/>
</dbReference>
<dbReference type="GO" id="GO:0050567">
    <property type="term" value="F:glutaminyl-tRNA synthase (glutamine-hydrolyzing) activity"/>
    <property type="evidence" value="ECO:0007669"/>
    <property type="project" value="UniProtKB-UniRule"/>
</dbReference>
<evidence type="ECO:0000313" key="9">
    <source>
        <dbReference type="EMBL" id="AMD21953.1"/>
    </source>
</evidence>
<keyword evidence="2 7" id="KW-0436">Ligase</keyword>
<feature type="active site" description="Charge relay system" evidence="7">
    <location>
        <position position="51"/>
    </location>
</feature>
<protein>
    <recommendedName>
        <fullName evidence="7">Glutamyl-tRNA(Gln) amidotransferase subunit A, mitochondrial</fullName>
        <shortName evidence="7">Glu-AdT subunit A</shortName>
        <ecNumber evidence="7">6.3.5.7</ecNumber>
    </recommendedName>
</protein>
<dbReference type="EC" id="6.3.5.7" evidence="7"/>
<dbReference type="Gene3D" id="3.90.1300.10">
    <property type="entry name" value="Amidase signature (AS) domain"/>
    <property type="match status" value="1"/>
</dbReference>
<comment type="similarity">
    <text evidence="1 7">Belongs to the amidase family. GatA subfamily.</text>
</comment>
<evidence type="ECO:0000256" key="1">
    <source>
        <dbReference type="ARBA" id="ARBA00008069"/>
    </source>
</evidence>
<dbReference type="AlphaFoldDB" id="A0A0X8HV37"/>
<dbReference type="GO" id="GO:0070681">
    <property type="term" value="P:glutaminyl-tRNAGln biosynthesis via transamidation"/>
    <property type="evidence" value="ECO:0007669"/>
    <property type="project" value="UniProtKB-UniRule"/>
</dbReference>
<feature type="active site" description="Charge relay system" evidence="7">
    <location>
        <position position="128"/>
    </location>
</feature>
<comment type="subcellular location">
    <subcellularLocation>
        <location evidence="7">Mitochondrion</location>
    </subcellularLocation>
</comment>
<dbReference type="NCBIfam" id="TIGR00132">
    <property type="entry name" value="gatA"/>
    <property type="match status" value="1"/>
</dbReference>
<dbReference type="EMBL" id="CP014246">
    <property type="protein sequence ID" value="AMD21953.1"/>
    <property type="molecule type" value="Genomic_DNA"/>
</dbReference>
<dbReference type="InterPro" id="IPR020556">
    <property type="entry name" value="Amidase_CS"/>
</dbReference>
<dbReference type="InterPro" id="IPR000120">
    <property type="entry name" value="Amidase"/>
</dbReference>
<dbReference type="InterPro" id="IPR004412">
    <property type="entry name" value="GatA"/>
</dbReference>
<keyword evidence="3 7" id="KW-0547">Nucleotide-binding</keyword>
<gene>
    <name evidence="7" type="primary">HER2</name>
    <name evidence="9" type="ORF">AW171_hschr63952</name>
</gene>
<dbReference type="PANTHER" id="PTHR11895:SF7">
    <property type="entry name" value="GLUTAMYL-TRNA(GLN) AMIDOTRANSFERASE SUBUNIT A, MITOCHONDRIAL"/>
    <property type="match status" value="1"/>
</dbReference>
<evidence type="ECO:0000256" key="7">
    <source>
        <dbReference type="HAMAP-Rule" id="MF_03150"/>
    </source>
</evidence>
<evidence type="ECO:0000256" key="4">
    <source>
        <dbReference type="ARBA" id="ARBA00022840"/>
    </source>
</evidence>
<comment type="subunit">
    <text evidence="7">Subunit of the heterotrimeric GatFAB amidotransferase (AdT) complex, composed of A, B and F subunits.</text>
</comment>
<evidence type="ECO:0000256" key="6">
    <source>
        <dbReference type="ARBA" id="ARBA00047407"/>
    </source>
</evidence>
<dbReference type="Proteomes" id="UP000243052">
    <property type="component" value="Chromosome vi"/>
</dbReference>
<comment type="catalytic activity">
    <reaction evidence="6 7">
        <text>L-glutamyl-tRNA(Gln) + L-glutamine + ATP + H2O = L-glutaminyl-tRNA(Gln) + L-glutamate + ADP + phosphate + H(+)</text>
        <dbReference type="Rhea" id="RHEA:17521"/>
        <dbReference type="Rhea" id="RHEA-COMP:9681"/>
        <dbReference type="Rhea" id="RHEA-COMP:9684"/>
        <dbReference type="ChEBI" id="CHEBI:15377"/>
        <dbReference type="ChEBI" id="CHEBI:15378"/>
        <dbReference type="ChEBI" id="CHEBI:29985"/>
        <dbReference type="ChEBI" id="CHEBI:30616"/>
        <dbReference type="ChEBI" id="CHEBI:43474"/>
        <dbReference type="ChEBI" id="CHEBI:58359"/>
        <dbReference type="ChEBI" id="CHEBI:78520"/>
        <dbReference type="ChEBI" id="CHEBI:78521"/>
        <dbReference type="ChEBI" id="CHEBI:456216"/>
        <dbReference type="EC" id="6.3.5.7"/>
    </reaction>
</comment>
<dbReference type="PANTHER" id="PTHR11895">
    <property type="entry name" value="TRANSAMIDASE"/>
    <property type="match status" value="1"/>
</dbReference>
<feature type="active site" description="Acyl-ester intermediate" evidence="7">
    <location>
        <position position="152"/>
    </location>
</feature>
<dbReference type="GeneID" id="28725277"/>
<keyword evidence="5 7" id="KW-0648">Protein biosynthesis</keyword>
<comment type="function">
    <text evidence="7">Allows the formation of correctly charged Gln-tRNA(Gln) through the transamidation of misacylated Glu-tRNA(Gln) in the mitochondria. The reaction takes place in the presence of glutamine and ATP through an activated gamma-phospho-Glu-tRNA(Gln).</text>
</comment>
<dbReference type="InterPro" id="IPR023631">
    <property type="entry name" value="Amidase_dom"/>
</dbReference>
<feature type="domain" description="Amidase" evidence="8">
    <location>
        <begin position="10"/>
        <end position="455"/>
    </location>
</feature>
<organism evidence="9 10">
    <name type="scientific">Eremothecium sinecaudum</name>
    <dbReference type="NCBI Taxonomy" id="45286"/>
    <lineage>
        <taxon>Eukaryota</taxon>
        <taxon>Fungi</taxon>
        <taxon>Dikarya</taxon>
        <taxon>Ascomycota</taxon>
        <taxon>Saccharomycotina</taxon>
        <taxon>Saccharomycetes</taxon>
        <taxon>Saccharomycetales</taxon>
        <taxon>Saccharomycetaceae</taxon>
        <taxon>Eremothecium</taxon>
    </lineage>
</organism>
<dbReference type="HAMAP" id="MF_00120">
    <property type="entry name" value="GatA"/>
    <property type="match status" value="1"/>
</dbReference>
<dbReference type="GO" id="GO:0005524">
    <property type="term" value="F:ATP binding"/>
    <property type="evidence" value="ECO:0007669"/>
    <property type="project" value="UniProtKB-KW"/>
</dbReference>
<keyword evidence="7" id="KW-0496">Mitochondrion</keyword>
<evidence type="ECO:0000256" key="3">
    <source>
        <dbReference type="ARBA" id="ARBA00022741"/>
    </source>
</evidence>
<dbReference type="SUPFAM" id="SSF75304">
    <property type="entry name" value="Amidase signature (AS) enzymes"/>
    <property type="match status" value="1"/>
</dbReference>
<evidence type="ECO:0000256" key="5">
    <source>
        <dbReference type="ARBA" id="ARBA00022917"/>
    </source>
</evidence>
<dbReference type="PROSITE" id="PS00571">
    <property type="entry name" value="AMIDASES"/>
    <property type="match status" value="1"/>
</dbReference>
<dbReference type="InterPro" id="IPR036928">
    <property type="entry name" value="AS_sf"/>
</dbReference>
<dbReference type="Pfam" id="PF01425">
    <property type="entry name" value="Amidase"/>
    <property type="match status" value="1"/>
</dbReference>
<reference evidence="9 10" key="1">
    <citation type="submission" date="2016-01" db="EMBL/GenBank/DDBJ databases">
        <title>Genome sequence of the yeast Holleya sinecauda.</title>
        <authorList>
            <person name="Dietrich F.S."/>
        </authorList>
    </citation>
    <scope>NUCLEOTIDE SEQUENCE [LARGE SCALE GENOMIC DNA]</scope>
    <source>
        <strain evidence="9 10">ATCC 58844</strain>
    </source>
</reference>
<keyword evidence="10" id="KW-1185">Reference proteome</keyword>
<dbReference type="RefSeq" id="XP_017988949.1">
    <property type="nucleotide sequence ID" value="XM_018133460.1"/>
</dbReference>